<dbReference type="CDD" id="cd00817">
    <property type="entry name" value="ValRS_core"/>
    <property type="match status" value="1"/>
</dbReference>
<dbReference type="InterPro" id="IPR009008">
    <property type="entry name" value="Val/Leu/Ile-tRNA-synth_edit"/>
</dbReference>
<evidence type="ECO:0000313" key="16">
    <source>
        <dbReference type="RefSeq" id="XP_014667746.1"/>
    </source>
</evidence>
<gene>
    <name evidence="16" type="primary">LOC106809253</name>
</gene>
<dbReference type="InterPro" id="IPR033705">
    <property type="entry name" value="Anticodon_Ia_Val"/>
</dbReference>
<evidence type="ECO:0000256" key="5">
    <source>
        <dbReference type="ARBA" id="ARBA00022840"/>
    </source>
</evidence>
<feature type="region of interest" description="Disordered" evidence="12">
    <location>
        <begin position="1"/>
        <end position="75"/>
    </location>
</feature>
<dbReference type="NCBIfam" id="TIGR00422">
    <property type="entry name" value="valS"/>
    <property type="match status" value="1"/>
</dbReference>
<keyword evidence="5 10" id="KW-0067">ATP-binding</keyword>
<sequence length="1063" mass="120691">MADEGVINGPSVGGGDDQPASQIPAKKAKTPAQLKKEQEKKEKLEKFKAKQAQKEAKKPVDEKAAAKGKEKKERQVITYDVQTPAGEKKDTACPMPDAYSPKYVEACWYEWWEKLGVFKPEYNAPNGKLTIPNPKGKFMICIPPPNVTGTLHLGHALTNAVEDTLVRWHRMRGETTLWNPGCDHAGIATQVVVEKKLWKEQQLTRHNIGREAFVDMAWQWKNEKGSRIYDQLKTLGSSLDWDRACFTMDPKLSEAVKEAFVRLHDDGVIYRSNRLVNWSCTLKSAISDIEVDKRELPGRTLLPVPGYNAKVEFGVLVSFAYPVVDGDEEIVVATTRIETMLGDTAVAVHPTDDRYKHLKGKFVQHPFCDRKLPIVADAFVDKDFGTGAVKITPAHDHNDYDVGKRNNLPFITIIDDEGNITNEGGQFKGMKRFDARAAVLQALKERGLYRDTKDNPMVVPICSRSKDIIEPLLKAQWYVDCSDMAKQAADAVRNKELLIVPDMHERTWFNWLDNIRDWCISRQLWWGHRIPCYFVTIDDQAVPPGEDIDNKYWVSGRTREEALERAVARFGVSPEQVTLRQDEDVLDTWFSSAVFPFSIFGWPNKTEELDVFYPGTLLETGHDILFFWVARMVMFGQKLMGCLPFREVYLHAMVRDAHGRKMSKSLGNVIDPVDVIHGITLEGLHRQLEQGNLDQREIARAKAGQKADYPTGIPECGTDALRFALLAYTAQGRDINLDVNRVQGYRFFCNKLWNATKFALMCLGSDYQPLPEARPLDGERPMDRWILSRLAVAINACHVGFTTYDFPGVTTAIYSFWLYDLCDVYLEYLKPVFRQDDQQRVAASRSVLYTCLDMALRLISPFMPFISEELYQRLPRRTPNCPPSICVTAYPEPTSYPVRDERLEESVAFTQDIIGKIRSLRSDYMLTPKQSADVFLKCSDKETKSIVDQFSDLMQTLTSSHQVATMVDEQPPEGCAIVTVSHRCVVHLLLKGLIDPLKESAKLDDKKGKLSAQLQKMQRNTQLPDYAAKVPEDVRRANTDKMEQIEGEIQKLVEALETIAKMQ</sequence>
<dbReference type="HAMAP" id="MF_02004">
    <property type="entry name" value="Val_tRNA_synth_type1"/>
    <property type="match status" value="1"/>
</dbReference>
<dbReference type="InterPro" id="IPR009080">
    <property type="entry name" value="tRNAsynth_Ia_anticodon-bd"/>
</dbReference>
<dbReference type="Gene3D" id="3.40.50.620">
    <property type="entry name" value="HUPs"/>
    <property type="match status" value="2"/>
</dbReference>
<dbReference type="Gene3D" id="1.10.730.10">
    <property type="entry name" value="Isoleucyl-tRNA Synthetase, Domain 1"/>
    <property type="match status" value="1"/>
</dbReference>
<evidence type="ECO:0000256" key="2">
    <source>
        <dbReference type="ARBA" id="ARBA00013169"/>
    </source>
</evidence>
<dbReference type="RefSeq" id="XP_014667746.1">
    <property type="nucleotide sequence ID" value="XM_014812260.1"/>
</dbReference>
<feature type="compositionally biased region" description="Basic and acidic residues" evidence="12">
    <location>
        <begin position="34"/>
        <end position="75"/>
    </location>
</feature>
<feature type="domain" description="Aminoacyl-tRNA synthetase class Ia" evidence="13">
    <location>
        <begin position="108"/>
        <end position="738"/>
    </location>
</feature>
<dbReference type="PANTHER" id="PTHR11946:SF109">
    <property type="entry name" value="VALINE--TRNA LIGASE"/>
    <property type="match status" value="1"/>
</dbReference>
<keyword evidence="15" id="KW-1185">Reference proteome</keyword>
<evidence type="ECO:0000256" key="6">
    <source>
        <dbReference type="ARBA" id="ARBA00022917"/>
    </source>
</evidence>
<evidence type="ECO:0000313" key="15">
    <source>
        <dbReference type="Proteomes" id="UP000695022"/>
    </source>
</evidence>
<feature type="domain" description="Methionyl/Valyl/Leucyl/Isoleucyl-tRNA synthetase anticodon-binding" evidence="14">
    <location>
        <begin position="783"/>
        <end position="935"/>
    </location>
</feature>
<dbReference type="Proteomes" id="UP000695022">
    <property type="component" value="Unplaced"/>
</dbReference>
<evidence type="ECO:0000256" key="9">
    <source>
        <dbReference type="ARBA" id="ARBA00029936"/>
    </source>
</evidence>
<dbReference type="NCBIfam" id="NF004349">
    <property type="entry name" value="PRK05729.1"/>
    <property type="match status" value="1"/>
</dbReference>
<evidence type="ECO:0000259" key="13">
    <source>
        <dbReference type="Pfam" id="PF00133"/>
    </source>
</evidence>
<dbReference type="Gene3D" id="1.10.287.380">
    <property type="entry name" value="Valyl-tRNA synthetase, C-terminal domain"/>
    <property type="match status" value="1"/>
</dbReference>
<dbReference type="CDD" id="cd07962">
    <property type="entry name" value="Anticodon_Ia_Val"/>
    <property type="match status" value="1"/>
</dbReference>
<dbReference type="Gene3D" id="3.90.740.10">
    <property type="entry name" value="Valyl/Leucyl/Isoleucyl-tRNA synthetase, editing domain"/>
    <property type="match status" value="1"/>
</dbReference>
<dbReference type="PROSITE" id="PS00178">
    <property type="entry name" value="AA_TRNA_LIGASE_I"/>
    <property type="match status" value="1"/>
</dbReference>
<evidence type="ECO:0000256" key="7">
    <source>
        <dbReference type="ARBA" id="ARBA00023146"/>
    </source>
</evidence>
<dbReference type="Pfam" id="PF08264">
    <property type="entry name" value="Anticodon_1"/>
    <property type="match status" value="1"/>
</dbReference>
<evidence type="ECO:0000256" key="10">
    <source>
        <dbReference type="RuleBase" id="RU363035"/>
    </source>
</evidence>
<dbReference type="PANTHER" id="PTHR11946">
    <property type="entry name" value="VALYL-TRNA SYNTHETASES"/>
    <property type="match status" value="1"/>
</dbReference>
<evidence type="ECO:0000256" key="8">
    <source>
        <dbReference type="ARBA" id="ARBA00024407"/>
    </source>
</evidence>
<comment type="similarity">
    <text evidence="1 10">Belongs to the class-I aminoacyl-tRNA synthetase family.</text>
</comment>
<dbReference type="SUPFAM" id="SSF52374">
    <property type="entry name" value="Nucleotidylyl transferase"/>
    <property type="match status" value="1"/>
</dbReference>
<keyword evidence="4 10" id="KW-0547">Nucleotide-binding</keyword>
<dbReference type="InterPro" id="IPR014729">
    <property type="entry name" value="Rossmann-like_a/b/a_fold"/>
</dbReference>
<reference evidence="16" key="1">
    <citation type="submission" date="2025-08" db="UniProtKB">
        <authorList>
            <consortium name="RefSeq"/>
        </authorList>
    </citation>
    <scope>IDENTIFICATION</scope>
</reference>
<dbReference type="Pfam" id="PF00133">
    <property type="entry name" value="tRNA-synt_1"/>
    <property type="match status" value="1"/>
</dbReference>
<keyword evidence="7 10" id="KW-0030">Aminoacyl-tRNA synthetase</keyword>
<protein>
    <recommendedName>
        <fullName evidence="8">Valine--tRNA ligase</fullName>
        <ecNumber evidence="2">6.1.1.9</ecNumber>
    </recommendedName>
    <alternativeName>
        <fullName evidence="9">Valyl-tRNA synthetase</fullName>
    </alternativeName>
</protein>
<keyword evidence="6 10" id="KW-0648">Protein biosynthesis</keyword>
<dbReference type="GeneID" id="106809253"/>
<keyword evidence="3 10" id="KW-0436">Ligase</keyword>
<evidence type="ECO:0000256" key="4">
    <source>
        <dbReference type="ARBA" id="ARBA00022741"/>
    </source>
</evidence>
<keyword evidence="11" id="KW-0175">Coiled coil</keyword>
<dbReference type="SUPFAM" id="SSF47323">
    <property type="entry name" value="Anticodon-binding domain of a subclass of class I aminoacyl-tRNA synthetases"/>
    <property type="match status" value="1"/>
</dbReference>
<evidence type="ECO:0000256" key="12">
    <source>
        <dbReference type="SAM" id="MobiDB-lite"/>
    </source>
</evidence>
<evidence type="ECO:0000256" key="1">
    <source>
        <dbReference type="ARBA" id="ARBA00005594"/>
    </source>
</evidence>
<proteinExistence type="inferred from homology"/>
<dbReference type="InterPro" id="IPR037118">
    <property type="entry name" value="Val-tRNA_synth_C_sf"/>
</dbReference>
<dbReference type="SUPFAM" id="SSF50677">
    <property type="entry name" value="ValRS/IleRS/LeuRS editing domain"/>
    <property type="match status" value="1"/>
</dbReference>
<evidence type="ECO:0000256" key="11">
    <source>
        <dbReference type="SAM" id="Coils"/>
    </source>
</evidence>
<name>A0ABM1E6C5_PRICU</name>
<feature type="coiled-coil region" evidence="11">
    <location>
        <begin position="1000"/>
        <end position="1062"/>
    </location>
</feature>
<evidence type="ECO:0000259" key="14">
    <source>
        <dbReference type="Pfam" id="PF08264"/>
    </source>
</evidence>
<organism evidence="15 16">
    <name type="scientific">Priapulus caudatus</name>
    <name type="common">Priapulid worm</name>
    <dbReference type="NCBI Taxonomy" id="37621"/>
    <lineage>
        <taxon>Eukaryota</taxon>
        <taxon>Metazoa</taxon>
        <taxon>Ecdysozoa</taxon>
        <taxon>Scalidophora</taxon>
        <taxon>Priapulida</taxon>
        <taxon>Priapulimorpha</taxon>
        <taxon>Priapulimorphida</taxon>
        <taxon>Priapulidae</taxon>
        <taxon>Priapulus</taxon>
    </lineage>
</organism>
<dbReference type="InterPro" id="IPR013155">
    <property type="entry name" value="M/V/L/I-tRNA-synth_anticd-bd"/>
</dbReference>
<dbReference type="InterPro" id="IPR002300">
    <property type="entry name" value="aa-tRNA-synth_Ia"/>
</dbReference>
<dbReference type="EC" id="6.1.1.9" evidence="2"/>
<dbReference type="InterPro" id="IPR002303">
    <property type="entry name" value="Valyl-tRNA_ligase"/>
</dbReference>
<evidence type="ECO:0000256" key="3">
    <source>
        <dbReference type="ARBA" id="ARBA00022598"/>
    </source>
</evidence>
<dbReference type="PRINTS" id="PR00986">
    <property type="entry name" value="TRNASYNTHVAL"/>
</dbReference>
<accession>A0ABM1E6C5</accession>
<dbReference type="InterPro" id="IPR001412">
    <property type="entry name" value="aa-tRNA-synth_I_CS"/>
</dbReference>